<reference evidence="2 3" key="1">
    <citation type="journal article" date="2014" name="FEMS Microbiol. Ecol.">
        <title>Sphaerotilus natans encrusted with nanoball-shaped Fe(III) oxide minerals formed by nitrate-reducing mixotrophic Fe(II) oxidation.</title>
        <authorList>
            <person name="Park S."/>
            <person name="Kim D.H."/>
            <person name="Lee J.H."/>
            <person name="Hur H.G."/>
        </authorList>
    </citation>
    <scope>NUCLEOTIDE SEQUENCE [LARGE SCALE GENOMIC DNA]</scope>
    <source>
        <strain evidence="2 3">DSM 6575</strain>
    </source>
</reference>
<dbReference type="PANTHER" id="PTHR42928:SF5">
    <property type="entry name" value="BLR1237 PROTEIN"/>
    <property type="match status" value="1"/>
</dbReference>
<dbReference type="PATRIC" id="fig|1286631.3.peg.517"/>
<evidence type="ECO:0000313" key="2">
    <source>
        <dbReference type="EMBL" id="KDB53893.1"/>
    </source>
</evidence>
<organism evidence="2 3">
    <name type="scientific">Sphaerotilus natans subsp. natans DSM 6575</name>
    <dbReference type="NCBI Taxonomy" id="1286631"/>
    <lineage>
        <taxon>Bacteria</taxon>
        <taxon>Pseudomonadati</taxon>
        <taxon>Pseudomonadota</taxon>
        <taxon>Betaproteobacteria</taxon>
        <taxon>Burkholderiales</taxon>
        <taxon>Sphaerotilaceae</taxon>
        <taxon>Sphaerotilus</taxon>
    </lineage>
</organism>
<protein>
    <recommendedName>
        <fullName evidence="4">Tripartite tricarboxylate transporter substrate binding protein</fullName>
    </recommendedName>
</protein>
<dbReference type="PANTHER" id="PTHR42928">
    <property type="entry name" value="TRICARBOXYLATE-BINDING PROTEIN"/>
    <property type="match status" value="1"/>
</dbReference>
<evidence type="ECO:0008006" key="4">
    <source>
        <dbReference type="Google" id="ProtNLM"/>
    </source>
</evidence>
<keyword evidence="3" id="KW-1185">Reference proteome</keyword>
<accession>A0A059KS07</accession>
<name>A0A059KS07_9BURK</name>
<dbReference type="SUPFAM" id="SSF53850">
    <property type="entry name" value="Periplasmic binding protein-like II"/>
    <property type="match status" value="1"/>
</dbReference>
<sequence length="278" mass="29139">MARVLAARLSANLGQQFIVENKAGAGGTIGTDAVAKAPADGYTLLFPSAPFVTAPALYGKKLGYDTLQDLTGITKVAESPMVLMVAASSPYRTLKELLAAASTQPGKLLFASGGVASTPHLATSLLESITQTDMLHIPYKGGGPAMMALIGGEVTLFLDSIISGGQHLQAGKVRALAVTGAQRLPRLPQVPTFAEAGLPGYQMTHWVGLAAPAKTPQAILDKLNREAVKALAADDVKARLAELGVTPVGSTREAFNQFIAQEVPRWTDVVRTRRIEAE</sequence>
<evidence type="ECO:0000256" key="1">
    <source>
        <dbReference type="ARBA" id="ARBA00006987"/>
    </source>
</evidence>
<dbReference type="EMBL" id="AZRA01000011">
    <property type="protein sequence ID" value="KDB53893.1"/>
    <property type="molecule type" value="Genomic_DNA"/>
</dbReference>
<dbReference type="InterPro" id="IPR042100">
    <property type="entry name" value="Bug_dom1"/>
</dbReference>
<dbReference type="eggNOG" id="COG3181">
    <property type="taxonomic scope" value="Bacteria"/>
</dbReference>
<evidence type="ECO:0000313" key="3">
    <source>
        <dbReference type="Proteomes" id="UP000026714"/>
    </source>
</evidence>
<dbReference type="STRING" id="34103.SAMN05421778_10815"/>
<dbReference type="AlphaFoldDB" id="A0A059KS07"/>
<dbReference type="PIRSF" id="PIRSF017082">
    <property type="entry name" value="YflP"/>
    <property type="match status" value="1"/>
</dbReference>
<dbReference type="Proteomes" id="UP000026714">
    <property type="component" value="Unassembled WGS sequence"/>
</dbReference>
<proteinExistence type="inferred from homology"/>
<comment type="caution">
    <text evidence="2">The sequence shown here is derived from an EMBL/GenBank/DDBJ whole genome shotgun (WGS) entry which is preliminary data.</text>
</comment>
<comment type="similarity">
    <text evidence="1">Belongs to the UPF0065 (bug) family.</text>
</comment>
<dbReference type="Pfam" id="PF03401">
    <property type="entry name" value="TctC"/>
    <property type="match status" value="1"/>
</dbReference>
<dbReference type="CDD" id="cd13578">
    <property type="entry name" value="PBP2_Bug27"/>
    <property type="match status" value="1"/>
</dbReference>
<gene>
    <name evidence="2" type="ORF">X805_05250</name>
</gene>
<dbReference type="InterPro" id="IPR005064">
    <property type="entry name" value="BUG"/>
</dbReference>
<dbReference type="Gene3D" id="3.40.190.10">
    <property type="entry name" value="Periplasmic binding protein-like II"/>
    <property type="match status" value="1"/>
</dbReference>
<dbReference type="Gene3D" id="3.40.190.150">
    <property type="entry name" value="Bordetella uptake gene, domain 1"/>
    <property type="match status" value="1"/>
</dbReference>